<keyword evidence="2" id="KW-1185">Reference proteome</keyword>
<protein>
    <submittedName>
        <fullName evidence="1">Uncharacterized protein</fullName>
    </submittedName>
</protein>
<dbReference type="EMBL" id="JACVVK020000088">
    <property type="protein sequence ID" value="KAK7493975.1"/>
    <property type="molecule type" value="Genomic_DNA"/>
</dbReference>
<feature type="non-terminal residue" evidence="1">
    <location>
        <position position="1"/>
    </location>
</feature>
<accession>A0ABD0L4A8</accession>
<gene>
    <name evidence="1" type="ORF">BaRGS_00014857</name>
</gene>
<proteinExistence type="predicted"/>
<evidence type="ECO:0000313" key="2">
    <source>
        <dbReference type="Proteomes" id="UP001519460"/>
    </source>
</evidence>
<dbReference type="AlphaFoldDB" id="A0ABD0L4A8"/>
<feature type="non-terminal residue" evidence="1">
    <location>
        <position position="85"/>
    </location>
</feature>
<name>A0ABD0L4A8_9CAEN</name>
<dbReference type="Proteomes" id="UP001519460">
    <property type="component" value="Unassembled WGS sequence"/>
</dbReference>
<organism evidence="1 2">
    <name type="scientific">Batillaria attramentaria</name>
    <dbReference type="NCBI Taxonomy" id="370345"/>
    <lineage>
        <taxon>Eukaryota</taxon>
        <taxon>Metazoa</taxon>
        <taxon>Spiralia</taxon>
        <taxon>Lophotrochozoa</taxon>
        <taxon>Mollusca</taxon>
        <taxon>Gastropoda</taxon>
        <taxon>Caenogastropoda</taxon>
        <taxon>Sorbeoconcha</taxon>
        <taxon>Cerithioidea</taxon>
        <taxon>Batillariidae</taxon>
        <taxon>Batillaria</taxon>
    </lineage>
</organism>
<comment type="caution">
    <text evidence="1">The sequence shown here is derived from an EMBL/GenBank/DDBJ whole genome shotgun (WGS) entry which is preliminary data.</text>
</comment>
<sequence length="85" mass="9255">LPDVGTTKVASSLGIGASVKSGNTSEVFKSLEFAIAQRYQPSEKSRTRITTDTEETRKLWQLVIKDDLPEAFAVSVTPHFVAVMA</sequence>
<evidence type="ECO:0000313" key="1">
    <source>
        <dbReference type="EMBL" id="KAK7493975.1"/>
    </source>
</evidence>
<reference evidence="1 2" key="1">
    <citation type="journal article" date="2023" name="Sci. Data">
        <title>Genome assembly of the Korean intertidal mud-creeper Batillaria attramentaria.</title>
        <authorList>
            <person name="Patra A.K."/>
            <person name="Ho P.T."/>
            <person name="Jun S."/>
            <person name="Lee S.J."/>
            <person name="Kim Y."/>
            <person name="Won Y.J."/>
        </authorList>
    </citation>
    <scope>NUCLEOTIDE SEQUENCE [LARGE SCALE GENOMIC DNA]</scope>
    <source>
        <strain evidence="1">Wonlab-2016</strain>
    </source>
</reference>